<dbReference type="GO" id="GO:0008017">
    <property type="term" value="F:microtubule binding"/>
    <property type="evidence" value="ECO:0007669"/>
    <property type="project" value="TreeGrafter"/>
</dbReference>
<dbReference type="GO" id="GO:0051225">
    <property type="term" value="P:spindle assembly"/>
    <property type="evidence" value="ECO:0007669"/>
    <property type="project" value="InterPro"/>
</dbReference>
<evidence type="ECO:0000313" key="3">
    <source>
        <dbReference type="Proteomes" id="UP001055439"/>
    </source>
</evidence>
<protein>
    <recommendedName>
        <fullName evidence="1">HAUS augmin-like complex subunit 6 N-terminal domain-containing protein</fullName>
    </recommendedName>
</protein>
<name>A0A9E7HL31_9LILI</name>
<dbReference type="PANTHER" id="PTHR16151:SF2">
    <property type="entry name" value="HAUS AUGMIN-LIKE COMPLEX SUBUNIT 6"/>
    <property type="match status" value="1"/>
</dbReference>
<dbReference type="AlphaFoldDB" id="A0A9E7HL31"/>
<feature type="domain" description="HAUS augmin-like complex subunit 6 N-terminal" evidence="1">
    <location>
        <begin position="17"/>
        <end position="252"/>
    </location>
</feature>
<dbReference type="Proteomes" id="UP001055439">
    <property type="component" value="Chromosome 8"/>
</dbReference>
<evidence type="ECO:0000259" key="1">
    <source>
        <dbReference type="Pfam" id="PF14661"/>
    </source>
</evidence>
<dbReference type="OrthoDB" id="5575722at2759"/>
<accession>A0A9E7HL31</accession>
<dbReference type="Pfam" id="PF14661">
    <property type="entry name" value="HAUS6_N"/>
    <property type="match status" value="1"/>
</dbReference>
<proteinExistence type="predicted"/>
<organism evidence="2 3">
    <name type="scientific">Musa troglodytarum</name>
    <name type="common">fe'i banana</name>
    <dbReference type="NCBI Taxonomy" id="320322"/>
    <lineage>
        <taxon>Eukaryota</taxon>
        <taxon>Viridiplantae</taxon>
        <taxon>Streptophyta</taxon>
        <taxon>Embryophyta</taxon>
        <taxon>Tracheophyta</taxon>
        <taxon>Spermatophyta</taxon>
        <taxon>Magnoliopsida</taxon>
        <taxon>Liliopsida</taxon>
        <taxon>Zingiberales</taxon>
        <taxon>Musaceae</taxon>
        <taxon>Musa</taxon>
    </lineage>
</organism>
<evidence type="ECO:0000313" key="2">
    <source>
        <dbReference type="EMBL" id="URE31548.1"/>
    </source>
</evidence>
<keyword evidence="3" id="KW-1185">Reference proteome</keyword>
<gene>
    <name evidence="2" type="ORF">MUK42_07178</name>
</gene>
<sequence length="392" mass="43613">MATEREKEREAELENAMYTNCLLLGLDPAVLGGGPRLGHFRHSNPKLGEQLLYFLLCALRGSSKDFDKVWPIFDSAQSRDFRKIVQGIISELESQGVLPRSNSRVSSLATCCGPRFVELLWQLSVHALREVHKRTFAADVASNPLPPALTDASYQHAAALLPVTKARIALERRRFLKNANAAVHRQTTWSNLAHEMTAEFRGLCAEEAYLQQELEKLQDIRSKAKSEGESCEDHVSSSGQNSQLIAKATRLWESLLARRSQHEVLASGPIEDLIAHRDHRYRISGSSLVAAMDPTSHVPYSDILSVSSAEMSLPVDVQEQMNLPHPQGKSETLSKMVDRGGIVHPTVDVAEILRRWSHALQRIHKQSLHLSEVSCADDVLSCLGMSNKDIVH</sequence>
<dbReference type="InterPro" id="IPR028163">
    <property type="entry name" value="HAUS_6_N"/>
</dbReference>
<dbReference type="PANTHER" id="PTHR16151">
    <property type="entry name" value="HAUS AUGMIN-LIKE COMPLEX SUBUNIT 6"/>
    <property type="match status" value="1"/>
</dbReference>
<dbReference type="GO" id="GO:0070652">
    <property type="term" value="C:HAUS complex"/>
    <property type="evidence" value="ECO:0007669"/>
    <property type="project" value="InterPro"/>
</dbReference>
<dbReference type="EMBL" id="CP097510">
    <property type="protein sequence ID" value="URE31548.1"/>
    <property type="molecule type" value="Genomic_DNA"/>
</dbReference>
<reference evidence="2" key="1">
    <citation type="submission" date="2022-05" db="EMBL/GenBank/DDBJ databases">
        <title>The Musa troglodytarum L. genome provides insights into the mechanism of non-climacteric behaviour and enrichment of carotenoids.</title>
        <authorList>
            <person name="Wang J."/>
        </authorList>
    </citation>
    <scope>NUCLEOTIDE SEQUENCE</scope>
    <source>
        <tissue evidence="2">Leaf</tissue>
    </source>
</reference>
<dbReference type="GO" id="GO:1990498">
    <property type="term" value="C:mitotic spindle microtubule"/>
    <property type="evidence" value="ECO:0007669"/>
    <property type="project" value="TreeGrafter"/>
</dbReference>
<dbReference type="InterPro" id="IPR026797">
    <property type="entry name" value="HAUS_6"/>
</dbReference>